<dbReference type="Proteomes" id="UP001222282">
    <property type="component" value="Chromosome"/>
</dbReference>
<dbReference type="InterPro" id="IPR022385">
    <property type="entry name" value="Rhs_assc_core"/>
</dbReference>
<organism evidence="1 2">
    <name type="scientific">Pseudomonas serboccidentalis</name>
    <dbReference type="NCBI Taxonomy" id="2964670"/>
    <lineage>
        <taxon>Bacteria</taxon>
        <taxon>Pseudomonadati</taxon>
        <taxon>Pseudomonadota</taxon>
        <taxon>Gammaproteobacteria</taxon>
        <taxon>Pseudomonadales</taxon>
        <taxon>Pseudomonadaceae</taxon>
        <taxon>Pseudomonas</taxon>
    </lineage>
</organism>
<dbReference type="NCBIfam" id="TIGR03696">
    <property type="entry name" value="Rhs_assc_core"/>
    <property type="match status" value="1"/>
</dbReference>
<name>A0ABY7Z380_9PSED</name>
<dbReference type="PANTHER" id="PTHR32305:SF15">
    <property type="entry name" value="PROTEIN RHSA-RELATED"/>
    <property type="match status" value="1"/>
</dbReference>
<evidence type="ECO:0000313" key="2">
    <source>
        <dbReference type="Proteomes" id="UP001222282"/>
    </source>
</evidence>
<dbReference type="EMBL" id="CP101655">
    <property type="protein sequence ID" value="WDR33882.1"/>
    <property type="molecule type" value="Genomic_DNA"/>
</dbReference>
<reference evidence="1 2" key="1">
    <citation type="submission" date="2022-07" db="EMBL/GenBank/DDBJ databases">
        <authorList>
            <person name="Abrouk D."/>
            <person name="Moenne-Loccoz Y."/>
            <person name="Todorovic I."/>
            <person name="Raicevic V."/>
            <person name="Jovicic-Petrovic J."/>
        </authorList>
    </citation>
    <scope>NUCLEOTIDE SEQUENCE [LARGE SCALE GENOMIC DNA]</scope>
    <source>
        <strain evidence="2">IT-P374</strain>
    </source>
</reference>
<proteinExistence type="predicted"/>
<evidence type="ECO:0000313" key="1">
    <source>
        <dbReference type="EMBL" id="WDR33882.1"/>
    </source>
</evidence>
<protein>
    <submittedName>
        <fullName evidence="1">Toxin</fullName>
    </submittedName>
</protein>
<gene>
    <name evidence="1" type="ORF">NN484_15295</name>
</gene>
<accession>A0ABY7Z380</accession>
<dbReference type="Gene3D" id="2.180.10.10">
    <property type="entry name" value="RHS repeat-associated core"/>
    <property type="match status" value="1"/>
</dbReference>
<sequence>MPARKVAYLRAVAGADVECQITRQHHDTSGHLTEQWDPRLHVPCLTTVYRLDGEPLKIDSVDAGWRLSLPGPGSQSLQRWDARGNHWRMSYDQQLRLMTVEENEFDVEVLTYAEASADAAHNLRGQLLEHEDHAGTLRIDSYALSGQPRTETRTFHDGEAFTSQRVFSPLGAVLEQIDAGQHRQQSQYGLAGQLKQVRLQLNGHTDWHSVLIEAQYNAASQIIEQVAGNRVRSRWTYDPADGRLHTHVCHKNAGPVLQDFEYFHDRVGNIVRIDDHGFQPVYFANQLIDGHRTFGYDSLYRLIRATGHDEGPLSDIPGLPQPSDPNNRLNYTQTYEYNAGGSLIKLQHVRAGASHTRQMRIDPQSNRGVRWTPGDAEPIFDRLFDRHGNLQALQPGQTLHWNTRDELASVILIHREDGRHDAEHYRYSQGERVFKRHETFTAQGAHFQQVRYLPGLEIRSKDNGEVLHVIQLDIGIGHVRCLHWAQEKPDELRYSLNDHLDSCELELDQQAQVISQEGYYPFGATAWMAARSVIEVSYRFIRYSGKEMDVSGLYYYGARYYAAWLQRWISADPAGDVDGLNLYAMVSNNPLCFVDNGGTEQTPSEAQQKVSEFSNVLTHMTSELQKLNYQLYNLTRTRDIYKTAAKKLAFSVATFAVAIKAGAVGSTVGAGVGSLSGPAAPIVMPVTSTVGAIFAAEASVKLMAKIGEETTLGYSIMPDQAALSVKSLQSKAKASPNSVRGTLESFNPQTSGGLVKIGLETTARSLGKHLKIPYLKQSLNIARQMAQLTEALNDSWGQGDLNRISARLDELTGYLDSQQAGLQQHLDTLAGAAPAPVKLIGIAQMPERADSDLAHLQQQMTVARGTIKHARDLLGRVSAYLALKQQAA</sequence>
<keyword evidence="2" id="KW-1185">Reference proteome</keyword>
<dbReference type="PANTHER" id="PTHR32305">
    <property type="match status" value="1"/>
</dbReference>
<dbReference type="InterPro" id="IPR050708">
    <property type="entry name" value="T6SS_VgrG/RHS"/>
</dbReference>
<dbReference type="RefSeq" id="WP_274657429.1">
    <property type="nucleotide sequence ID" value="NZ_CP101655.1"/>
</dbReference>